<dbReference type="PANTHER" id="PTHR11893:SF14">
    <property type="entry name" value="INNEXIN-10"/>
    <property type="match status" value="1"/>
</dbReference>
<comment type="similarity">
    <text evidence="12">Belongs to the pannexin family.</text>
</comment>
<evidence type="ECO:0000313" key="16">
    <source>
        <dbReference type="WBParaSite" id="SBAD_0000544501-mRNA-1"/>
    </source>
</evidence>
<evidence type="ECO:0000256" key="5">
    <source>
        <dbReference type="ARBA" id="ARBA00022692"/>
    </source>
</evidence>
<reference evidence="14 15" key="2">
    <citation type="submission" date="2018-11" db="EMBL/GenBank/DDBJ databases">
        <authorList>
            <consortium name="Pathogen Informatics"/>
        </authorList>
    </citation>
    <scope>NUCLEOTIDE SEQUENCE [LARGE SCALE GENOMIC DNA]</scope>
</reference>
<dbReference type="PROSITE" id="PS51013">
    <property type="entry name" value="PANNEXIN"/>
    <property type="match status" value="1"/>
</dbReference>
<evidence type="ECO:0000256" key="8">
    <source>
        <dbReference type="ARBA" id="ARBA00022989"/>
    </source>
</evidence>
<evidence type="ECO:0000256" key="3">
    <source>
        <dbReference type="ARBA" id="ARBA00022448"/>
    </source>
</evidence>
<evidence type="ECO:0000256" key="12">
    <source>
        <dbReference type="RuleBase" id="RU010713"/>
    </source>
</evidence>
<comment type="subcellular location">
    <subcellularLocation>
        <location evidence="1">Cell junction</location>
        <location evidence="1">Gap junction</location>
    </subcellularLocation>
    <subcellularLocation>
        <location evidence="2 12">Cell membrane</location>
        <topology evidence="2 12">Multi-pass membrane protein</topology>
    </subcellularLocation>
</comment>
<dbReference type="AlphaFoldDB" id="A0A183INN5"/>
<evidence type="ECO:0000256" key="7">
    <source>
        <dbReference type="ARBA" id="ARBA00022949"/>
    </source>
</evidence>
<keyword evidence="8 12" id="KW-1133">Transmembrane helix</keyword>
<dbReference type="Pfam" id="PF00876">
    <property type="entry name" value="Innexin"/>
    <property type="match status" value="1"/>
</dbReference>
<keyword evidence="5 12" id="KW-0812">Transmembrane</keyword>
<dbReference type="EMBL" id="UZAM01008849">
    <property type="protein sequence ID" value="VDP06673.1"/>
    <property type="molecule type" value="Genomic_DNA"/>
</dbReference>
<keyword evidence="9 12" id="KW-0406">Ion transport</keyword>
<organism evidence="16">
    <name type="scientific">Soboliphyme baturini</name>
    <dbReference type="NCBI Taxonomy" id="241478"/>
    <lineage>
        <taxon>Eukaryota</taxon>
        <taxon>Metazoa</taxon>
        <taxon>Ecdysozoa</taxon>
        <taxon>Nematoda</taxon>
        <taxon>Enoplea</taxon>
        <taxon>Dorylaimia</taxon>
        <taxon>Dioctophymatida</taxon>
        <taxon>Dioctophymatoidea</taxon>
        <taxon>Soboliphymatidae</taxon>
        <taxon>Soboliphyme</taxon>
    </lineage>
</organism>
<keyword evidence="4" id="KW-1003">Cell membrane</keyword>
<comment type="caution">
    <text evidence="12">Lacks conserved residue(s) required for the propagation of feature annotation.</text>
</comment>
<keyword evidence="11 12" id="KW-0407">Ion channel</keyword>
<keyword evidence="3 12" id="KW-0813">Transport</keyword>
<accession>A0A183INN5</accession>
<feature type="transmembrane region" description="Helical" evidence="12">
    <location>
        <begin position="351"/>
        <end position="376"/>
    </location>
</feature>
<keyword evidence="7" id="KW-0965">Cell junction</keyword>
<reference evidence="16" key="1">
    <citation type="submission" date="2016-06" db="UniProtKB">
        <authorList>
            <consortium name="WormBaseParasite"/>
        </authorList>
    </citation>
    <scope>IDENTIFICATION</scope>
</reference>
<dbReference type="InterPro" id="IPR000990">
    <property type="entry name" value="Innexin"/>
</dbReference>
<evidence type="ECO:0000256" key="11">
    <source>
        <dbReference type="ARBA" id="ARBA00023303"/>
    </source>
</evidence>
<evidence type="ECO:0000256" key="10">
    <source>
        <dbReference type="ARBA" id="ARBA00023136"/>
    </source>
</evidence>
<keyword evidence="15" id="KW-1185">Reference proteome</keyword>
<feature type="transmembrane region" description="Helical" evidence="12">
    <location>
        <begin position="286"/>
        <end position="311"/>
    </location>
</feature>
<evidence type="ECO:0000256" key="1">
    <source>
        <dbReference type="ARBA" id="ARBA00004610"/>
    </source>
</evidence>
<dbReference type="GO" id="GO:0005921">
    <property type="term" value="C:gap junction"/>
    <property type="evidence" value="ECO:0007669"/>
    <property type="project" value="UniProtKB-SubCell"/>
</dbReference>
<evidence type="ECO:0000313" key="14">
    <source>
        <dbReference type="EMBL" id="VDP06673.1"/>
    </source>
</evidence>
<proteinExistence type="inferred from homology"/>
<dbReference type="PRINTS" id="PR01262">
    <property type="entry name" value="INNEXIN"/>
</dbReference>
<gene>
    <name evidence="12" type="primary">inx</name>
    <name evidence="14" type="ORF">SBAD_LOCUS5231</name>
</gene>
<keyword evidence="6" id="KW-0303">Gap junction</keyword>
<name>A0A183INN5_9BILA</name>
<dbReference type="Proteomes" id="UP000270296">
    <property type="component" value="Unassembled WGS sequence"/>
</dbReference>
<evidence type="ECO:0000256" key="4">
    <source>
        <dbReference type="ARBA" id="ARBA00022475"/>
    </source>
</evidence>
<sequence>MLTTVISATKYIGDGRSADFSDRLHCFFTSNLLVALAVLVSFKQFGGQPIECMVPDMFSRAWEQYAENFCWAQDTYFLPFDEEMPREIAERENRRISYYQWVPFFLLVEAICFRLPSLFWRCFASHSGIRIHDIIKMATDERNVQPDVKTQNVKALAVHLQNALRFHRRLYRKRVTPHRILRFLNLPYTATYVSTMYLVSKALYMINVSGQLILMNRFLETDRYSLYGFGALADVLNGTTWEKSGIFPRVTLCDFQVRVMGNVQRYSVQCVLVINIFNEKIFIFLWFWYVVLFFVTTCSLAYWVCMILLPWPSRWFVSRHLELSEMPFDPKGSEKDVERFVTSYLKTDGVFILRMITIHSGVIFGTDLVLSLWCSFYGIEEKLKRKICEFETTESSPPSLAVVENRLNALLKHRFRKFNSEMVQDQKKAPSCLPSDKPQPEQTSLLSPTALPAGNNGDNECYPLVSEMENYISSKSV</sequence>
<dbReference type="PANTHER" id="PTHR11893">
    <property type="entry name" value="INNEXIN"/>
    <property type="match status" value="1"/>
</dbReference>
<evidence type="ECO:0000256" key="13">
    <source>
        <dbReference type="SAM" id="MobiDB-lite"/>
    </source>
</evidence>
<dbReference type="GO" id="GO:0005243">
    <property type="term" value="F:gap junction channel activity"/>
    <property type="evidence" value="ECO:0007669"/>
    <property type="project" value="TreeGrafter"/>
</dbReference>
<evidence type="ECO:0000256" key="9">
    <source>
        <dbReference type="ARBA" id="ARBA00023065"/>
    </source>
</evidence>
<feature type="region of interest" description="Disordered" evidence="13">
    <location>
        <begin position="428"/>
        <end position="457"/>
    </location>
</feature>
<evidence type="ECO:0000256" key="2">
    <source>
        <dbReference type="ARBA" id="ARBA00004651"/>
    </source>
</evidence>
<feature type="transmembrane region" description="Helical" evidence="12">
    <location>
        <begin position="101"/>
        <end position="120"/>
    </location>
</feature>
<evidence type="ECO:0000313" key="15">
    <source>
        <dbReference type="Proteomes" id="UP000270296"/>
    </source>
</evidence>
<keyword evidence="10 12" id="KW-0472">Membrane</keyword>
<comment type="function">
    <text evidence="12">Structural component of the gap junctions.</text>
</comment>
<dbReference type="OrthoDB" id="5867527at2759"/>
<evidence type="ECO:0000256" key="6">
    <source>
        <dbReference type="ARBA" id="ARBA00022868"/>
    </source>
</evidence>
<dbReference type="WBParaSite" id="SBAD_0000544501-mRNA-1">
    <property type="protein sequence ID" value="SBAD_0000544501-mRNA-1"/>
    <property type="gene ID" value="SBAD_0000544501"/>
</dbReference>
<protein>
    <recommendedName>
        <fullName evidence="12">Innexin</fullName>
    </recommendedName>
</protein>
<dbReference type="GO" id="GO:0034220">
    <property type="term" value="P:monoatomic ion transmembrane transport"/>
    <property type="evidence" value="ECO:0007669"/>
    <property type="project" value="UniProtKB-KW"/>
</dbReference>
<dbReference type="GO" id="GO:0005886">
    <property type="term" value="C:plasma membrane"/>
    <property type="evidence" value="ECO:0007669"/>
    <property type="project" value="UniProtKB-SubCell"/>
</dbReference>